<sequence length="154" mass="17160">MLSTQEISTSAIVGLINSSEPTLSRDCPSCNSTVYPYYDNSGTYLFLKLYNDAYNNSNGRSSHVKGQVNGLVGCVHMCAKYNHNNHTEVESNSNKKCTSVCWRNTFGPENDFPEELSFGFTTIDIMVNGQTAFDLAEDRRNICDSAVWINPDFS</sequence>
<dbReference type="EMBL" id="PDXD01000005">
    <property type="protein sequence ID" value="RYN79694.1"/>
    <property type="molecule type" value="Genomic_DNA"/>
</dbReference>
<name>A0A4Q4NML7_ALTAL</name>
<organism evidence="1 2">
    <name type="scientific">Alternaria alternata</name>
    <name type="common">Alternaria rot fungus</name>
    <name type="synonym">Torula alternata</name>
    <dbReference type="NCBI Taxonomy" id="5599"/>
    <lineage>
        <taxon>Eukaryota</taxon>
        <taxon>Fungi</taxon>
        <taxon>Dikarya</taxon>
        <taxon>Ascomycota</taxon>
        <taxon>Pezizomycotina</taxon>
        <taxon>Dothideomycetes</taxon>
        <taxon>Pleosporomycetidae</taxon>
        <taxon>Pleosporales</taxon>
        <taxon>Pleosporineae</taxon>
        <taxon>Pleosporaceae</taxon>
        <taxon>Alternaria</taxon>
        <taxon>Alternaria sect. Alternaria</taxon>
        <taxon>Alternaria alternata complex</taxon>
    </lineage>
</organism>
<protein>
    <submittedName>
        <fullName evidence="1">Uncharacterized protein</fullName>
    </submittedName>
</protein>
<dbReference type="AlphaFoldDB" id="A0A4Q4NML7"/>
<evidence type="ECO:0000313" key="1">
    <source>
        <dbReference type="EMBL" id="RYN79694.1"/>
    </source>
</evidence>
<dbReference type="Proteomes" id="UP000291422">
    <property type="component" value="Unassembled WGS sequence"/>
</dbReference>
<comment type="caution">
    <text evidence="1">The sequence shown here is derived from an EMBL/GenBank/DDBJ whole genome shotgun (WGS) entry which is preliminary data.</text>
</comment>
<evidence type="ECO:0000313" key="2">
    <source>
        <dbReference type="Proteomes" id="UP000291422"/>
    </source>
</evidence>
<proteinExistence type="predicted"/>
<accession>A0A4Q4NML7</accession>
<gene>
    <name evidence="1" type="ORF">AA0117_g3668</name>
</gene>
<reference evidence="2" key="1">
    <citation type="journal article" date="2019" name="bioRxiv">
        <title>Genomics, evolutionary history and diagnostics of the Alternaria alternata species group including apple and Asian pear pathotypes.</title>
        <authorList>
            <person name="Armitage A.D."/>
            <person name="Cockerton H.M."/>
            <person name="Sreenivasaprasad S."/>
            <person name="Woodhall J.W."/>
            <person name="Lane C.R."/>
            <person name="Harrison R.J."/>
            <person name="Clarkson J.P."/>
        </authorList>
    </citation>
    <scope>NUCLEOTIDE SEQUENCE [LARGE SCALE GENOMIC DNA]</scope>
    <source>
        <strain evidence="2">FERA 1177</strain>
    </source>
</reference>